<dbReference type="InterPro" id="IPR027417">
    <property type="entry name" value="P-loop_NTPase"/>
</dbReference>
<dbReference type="EMBL" id="OA882393">
    <property type="protein sequence ID" value="CAD7275098.1"/>
    <property type="molecule type" value="Genomic_DNA"/>
</dbReference>
<dbReference type="Pfam" id="PF00270">
    <property type="entry name" value="DEAD"/>
    <property type="match status" value="1"/>
</dbReference>
<evidence type="ECO:0000256" key="2">
    <source>
        <dbReference type="ARBA" id="ARBA00022741"/>
    </source>
</evidence>
<dbReference type="SUPFAM" id="SSF52540">
    <property type="entry name" value="P-loop containing nucleoside triphosphate hydrolases"/>
    <property type="match status" value="2"/>
</dbReference>
<dbReference type="GO" id="GO:0016787">
    <property type="term" value="F:hydrolase activity"/>
    <property type="evidence" value="ECO:0007669"/>
    <property type="project" value="UniProtKB-KW"/>
</dbReference>
<dbReference type="InterPro" id="IPR004088">
    <property type="entry name" value="KH_dom_type_1"/>
</dbReference>
<dbReference type="InterPro" id="IPR001650">
    <property type="entry name" value="Helicase_C-like"/>
</dbReference>
<feature type="domain" description="Helicase C-terminal" evidence="9">
    <location>
        <begin position="402"/>
        <end position="548"/>
    </location>
</feature>
<dbReference type="GO" id="GO:0003723">
    <property type="term" value="F:RNA binding"/>
    <property type="evidence" value="ECO:0007669"/>
    <property type="project" value="UniProtKB-UniRule"/>
</dbReference>
<keyword evidence="6" id="KW-0694">RNA-binding</keyword>
<dbReference type="SMART" id="SM00322">
    <property type="entry name" value="KH"/>
    <property type="match status" value="1"/>
</dbReference>
<dbReference type="OrthoDB" id="196131at2759"/>
<dbReference type="Gene3D" id="3.40.50.300">
    <property type="entry name" value="P-loop containing nucleotide triphosphate hydrolases"/>
    <property type="match status" value="2"/>
</dbReference>
<dbReference type="PROSITE" id="PS50084">
    <property type="entry name" value="KH_TYPE_1"/>
    <property type="match status" value="1"/>
</dbReference>
<evidence type="ECO:0000259" key="9">
    <source>
        <dbReference type="PROSITE" id="PS51194"/>
    </source>
</evidence>
<dbReference type="PANTHER" id="PTHR47958">
    <property type="entry name" value="ATP-DEPENDENT RNA HELICASE DBP3"/>
    <property type="match status" value="1"/>
</dbReference>
<dbReference type="EC" id="3.6.4.13" evidence="1"/>
<keyword evidence="11" id="KW-1185">Reference proteome</keyword>
<dbReference type="InterPro" id="IPR036612">
    <property type="entry name" value="KH_dom_type_1_sf"/>
</dbReference>
<dbReference type="GO" id="GO:0003724">
    <property type="term" value="F:RNA helicase activity"/>
    <property type="evidence" value="ECO:0007669"/>
    <property type="project" value="UniProtKB-EC"/>
</dbReference>
<feature type="region of interest" description="Disordered" evidence="7">
    <location>
        <begin position="87"/>
        <end position="111"/>
    </location>
</feature>
<evidence type="ECO:0000313" key="11">
    <source>
        <dbReference type="Proteomes" id="UP000678499"/>
    </source>
</evidence>
<dbReference type="InterPro" id="IPR011545">
    <property type="entry name" value="DEAD/DEAH_box_helicase_dom"/>
</dbReference>
<dbReference type="InterPro" id="IPR004087">
    <property type="entry name" value="KH_dom"/>
</dbReference>
<dbReference type="Proteomes" id="UP000678499">
    <property type="component" value="Unassembled WGS sequence"/>
</dbReference>
<keyword evidence="5" id="KW-0067">ATP-binding</keyword>
<proteinExistence type="predicted"/>
<feature type="domain" description="Helicase ATP-binding" evidence="8">
    <location>
        <begin position="201"/>
        <end position="374"/>
    </location>
</feature>
<dbReference type="Pfam" id="PF00271">
    <property type="entry name" value="Helicase_C"/>
    <property type="match status" value="1"/>
</dbReference>
<gene>
    <name evidence="10" type="ORF">NMOB1V02_LOCUS2901</name>
</gene>
<dbReference type="PROSITE" id="PS51194">
    <property type="entry name" value="HELICASE_CTER"/>
    <property type="match status" value="1"/>
</dbReference>
<evidence type="ECO:0000256" key="7">
    <source>
        <dbReference type="SAM" id="MobiDB-lite"/>
    </source>
</evidence>
<evidence type="ECO:0000256" key="4">
    <source>
        <dbReference type="ARBA" id="ARBA00022806"/>
    </source>
</evidence>
<evidence type="ECO:0000256" key="5">
    <source>
        <dbReference type="ARBA" id="ARBA00022840"/>
    </source>
</evidence>
<evidence type="ECO:0000256" key="1">
    <source>
        <dbReference type="ARBA" id="ARBA00012552"/>
    </source>
</evidence>
<dbReference type="SMART" id="SM00490">
    <property type="entry name" value="HELICc"/>
    <property type="match status" value="1"/>
</dbReference>
<dbReference type="CDD" id="cd00105">
    <property type="entry name" value="KH-I"/>
    <property type="match status" value="1"/>
</dbReference>
<keyword evidence="3" id="KW-0378">Hydrolase</keyword>
<accession>A0A7R9GAE3</accession>
<dbReference type="InterPro" id="IPR014001">
    <property type="entry name" value="Helicase_ATP-bd"/>
</dbReference>
<evidence type="ECO:0000256" key="3">
    <source>
        <dbReference type="ARBA" id="ARBA00022801"/>
    </source>
</evidence>
<name>A0A7R9GAE3_9CRUS</name>
<organism evidence="10">
    <name type="scientific">Notodromas monacha</name>
    <dbReference type="NCBI Taxonomy" id="399045"/>
    <lineage>
        <taxon>Eukaryota</taxon>
        <taxon>Metazoa</taxon>
        <taxon>Ecdysozoa</taxon>
        <taxon>Arthropoda</taxon>
        <taxon>Crustacea</taxon>
        <taxon>Oligostraca</taxon>
        <taxon>Ostracoda</taxon>
        <taxon>Podocopa</taxon>
        <taxon>Podocopida</taxon>
        <taxon>Cypridocopina</taxon>
        <taxon>Cypridoidea</taxon>
        <taxon>Cyprididae</taxon>
        <taxon>Notodromas</taxon>
    </lineage>
</organism>
<keyword evidence="4" id="KW-0347">Helicase</keyword>
<dbReference type="EMBL" id="CAJPEX010000356">
    <property type="protein sequence ID" value="CAG0915250.1"/>
    <property type="molecule type" value="Genomic_DNA"/>
</dbReference>
<reference evidence="10" key="1">
    <citation type="submission" date="2020-11" db="EMBL/GenBank/DDBJ databases">
        <authorList>
            <person name="Tran Van P."/>
        </authorList>
    </citation>
    <scope>NUCLEOTIDE SEQUENCE</scope>
</reference>
<evidence type="ECO:0000256" key="6">
    <source>
        <dbReference type="PROSITE-ProRule" id="PRU00117"/>
    </source>
</evidence>
<keyword evidence="2" id="KW-0547">Nucleotide-binding</keyword>
<dbReference type="SUPFAM" id="SSF54791">
    <property type="entry name" value="Eukaryotic type KH-domain (KH-domain type I)"/>
    <property type="match status" value="1"/>
</dbReference>
<dbReference type="Pfam" id="PF00013">
    <property type="entry name" value="KH_1"/>
    <property type="match status" value="1"/>
</dbReference>
<dbReference type="GO" id="GO:0005524">
    <property type="term" value="F:ATP binding"/>
    <property type="evidence" value="ECO:0007669"/>
    <property type="project" value="UniProtKB-KW"/>
</dbReference>
<evidence type="ECO:0000313" key="10">
    <source>
        <dbReference type="EMBL" id="CAD7275098.1"/>
    </source>
</evidence>
<dbReference type="SMART" id="SM00487">
    <property type="entry name" value="DEXDc"/>
    <property type="match status" value="1"/>
</dbReference>
<sequence>MHRRTDRNRIRDEEEIVFVPEAVVGLVIGRKGTRISALKCETNCRICVDTDHPNEIGEIPIYVRGSAENRAKAIAEVKIIAGISEKDPRKDNLRGNQQISSPEDDYDSTNPMVENLSRKEMKVLKNFYEETESVSDQSPEVARDFRAANGNIRVYDSYGQYAVAIPNPVETFEDALGPFPELLEKMVDDFVSPLPIQSQILPILLSGKDLLVVGNRGIGKTTAVLLSVLVHVGGQKKEHGEIPSPTAVIFTPTRESAFEIESQLKTLPCKRIKSCVVDEDSTADDLKHIHILISTPNNIRQLIFKRPGQNLIVSDVSYLVFHEVETMLEKGFEKNISDTFANVRTDKQVVMTSDTWPQDVDGLARSFFQEALLVRVRTVNEDVYYQVQHRFQFIRADRRLPFLKKFLDDFAEDDRKILVFFNSSTALDAVASALRRDGMSVETYHADIPRKEREISLKAFMNGYVRVLLACDPATKFAQIEDITHVVNFDFTEEIEDYVDRVERTAFDGRVGFAYSFLTEPDVRHAQGIIELLEIAGQYVPLELQEMAEIYARGQRIGGTNDNILLCNAVFRQYPLENDGDS</sequence>
<dbReference type="PROSITE" id="PS51192">
    <property type="entry name" value="HELICASE_ATP_BIND_1"/>
    <property type="match status" value="1"/>
</dbReference>
<dbReference type="CDD" id="cd18787">
    <property type="entry name" value="SF2_C_DEAD"/>
    <property type="match status" value="1"/>
</dbReference>
<protein>
    <recommendedName>
        <fullName evidence="1">RNA helicase</fullName>
        <ecNumber evidence="1">3.6.4.13</ecNumber>
    </recommendedName>
</protein>
<evidence type="ECO:0000259" key="8">
    <source>
        <dbReference type="PROSITE" id="PS51192"/>
    </source>
</evidence>
<dbReference type="GO" id="GO:0010468">
    <property type="term" value="P:regulation of gene expression"/>
    <property type="evidence" value="ECO:0007669"/>
    <property type="project" value="UniProtKB-ARBA"/>
</dbReference>
<dbReference type="AlphaFoldDB" id="A0A7R9GAE3"/>
<dbReference type="Gene3D" id="3.30.1370.10">
    <property type="entry name" value="K Homology domain, type 1"/>
    <property type="match status" value="1"/>
</dbReference>